<evidence type="ECO:0000256" key="1">
    <source>
        <dbReference type="ARBA" id="ARBA00022603"/>
    </source>
</evidence>
<organism evidence="4 5">
    <name type="scientific">Reinekea thalattae</name>
    <dbReference type="NCBI Taxonomy" id="2593301"/>
    <lineage>
        <taxon>Bacteria</taxon>
        <taxon>Pseudomonadati</taxon>
        <taxon>Pseudomonadota</taxon>
        <taxon>Gammaproteobacteria</taxon>
        <taxon>Oceanospirillales</taxon>
        <taxon>Saccharospirillaceae</taxon>
        <taxon>Reinekea</taxon>
    </lineage>
</organism>
<keyword evidence="2 4" id="KW-0808">Transferase</keyword>
<proteinExistence type="predicted"/>
<keyword evidence="1 4" id="KW-0489">Methyltransferase</keyword>
<dbReference type="GO" id="GO:0008168">
    <property type="term" value="F:methyltransferase activity"/>
    <property type="evidence" value="ECO:0007669"/>
    <property type="project" value="UniProtKB-KW"/>
</dbReference>
<evidence type="ECO:0000256" key="2">
    <source>
        <dbReference type="ARBA" id="ARBA00022679"/>
    </source>
</evidence>
<accession>A0A5C8Z8Z9</accession>
<evidence type="ECO:0000259" key="3">
    <source>
        <dbReference type="Pfam" id="PF13649"/>
    </source>
</evidence>
<dbReference type="Pfam" id="PF13649">
    <property type="entry name" value="Methyltransf_25"/>
    <property type="match status" value="1"/>
</dbReference>
<dbReference type="InterPro" id="IPR051052">
    <property type="entry name" value="Diverse_substrate_MTase"/>
</dbReference>
<evidence type="ECO:0000313" key="5">
    <source>
        <dbReference type="Proteomes" id="UP000321764"/>
    </source>
</evidence>
<dbReference type="OrthoDB" id="9797252at2"/>
<dbReference type="EMBL" id="VKAD01000001">
    <property type="protein sequence ID" value="TXR53834.1"/>
    <property type="molecule type" value="Genomic_DNA"/>
</dbReference>
<feature type="domain" description="Methyltransferase" evidence="3">
    <location>
        <begin position="49"/>
        <end position="127"/>
    </location>
</feature>
<dbReference type="InterPro" id="IPR029063">
    <property type="entry name" value="SAM-dependent_MTases_sf"/>
</dbReference>
<keyword evidence="5" id="KW-1185">Reference proteome</keyword>
<sequence>MNKPEHLSQEIADQFGDKSIVQNYGFRPAYSQSVIDVLSEGLAGAAKTILDIGSGTGEVSIPLALKGHKVTGVDPSAEMVKAARAKTPAEASVDFVHSYIEQFKTEQKFDLFVAANSIHWPDWSVMFPLLNQLSNPGAKLAVVTGGDLIIEGIENQIIDIVKRYSTTKNFKPYSVIEMLSEQGYIENLNIVNLPAETLTQSTHDYILSFHARNGFSLDRMNVNQATAFDSELEALLGDNGYGEQVTGQVKFVVTFAEIVS</sequence>
<protein>
    <submittedName>
        <fullName evidence="4">Class I SAM-dependent methyltransferase</fullName>
    </submittedName>
</protein>
<dbReference type="AlphaFoldDB" id="A0A5C8Z8Z9"/>
<dbReference type="InterPro" id="IPR041698">
    <property type="entry name" value="Methyltransf_25"/>
</dbReference>
<reference evidence="4 5" key="1">
    <citation type="submission" date="2019-07" db="EMBL/GenBank/DDBJ databases">
        <title>Reinekea sp. strain SSH23 genome sequencing and assembly.</title>
        <authorList>
            <person name="Kim I."/>
        </authorList>
    </citation>
    <scope>NUCLEOTIDE SEQUENCE [LARGE SCALE GENOMIC DNA]</scope>
    <source>
        <strain evidence="4 5">SSH23</strain>
    </source>
</reference>
<name>A0A5C8Z8Z9_9GAMM</name>
<evidence type="ECO:0000313" key="4">
    <source>
        <dbReference type="EMBL" id="TXR53834.1"/>
    </source>
</evidence>
<dbReference type="GO" id="GO:0032259">
    <property type="term" value="P:methylation"/>
    <property type="evidence" value="ECO:0007669"/>
    <property type="project" value="UniProtKB-KW"/>
</dbReference>
<dbReference type="SUPFAM" id="SSF53335">
    <property type="entry name" value="S-adenosyl-L-methionine-dependent methyltransferases"/>
    <property type="match status" value="1"/>
</dbReference>
<dbReference type="Proteomes" id="UP000321764">
    <property type="component" value="Unassembled WGS sequence"/>
</dbReference>
<dbReference type="RefSeq" id="WP_147713233.1">
    <property type="nucleotide sequence ID" value="NZ_VKAD01000001.1"/>
</dbReference>
<comment type="caution">
    <text evidence="4">The sequence shown here is derived from an EMBL/GenBank/DDBJ whole genome shotgun (WGS) entry which is preliminary data.</text>
</comment>
<dbReference type="CDD" id="cd02440">
    <property type="entry name" value="AdoMet_MTases"/>
    <property type="match status" value="1"/>
</dbReference>
<gene>
    <name evidence="4" type="ORF">FME95_04560</name>
</gene>
<dbReference type="PANTHER" id="PTHR44942">
    <property type="entry name" value="METHYLTRANSF_11 DOMAIN-CONTAINING PROTEIN"/>
    <property type="match status" value="1"/>
</dbReference>
<dbReference type="Gene3D" id="3.40.50.150">
    <property type="entry name" value="Vaccinia Virus protein VP39"/>
    <property type="match status" value="1"/>
</dbReference>
<dbReference type="PANTHER" id="PTHR44942:SF4">
    <property type="entry name" value="METHYLTRANSFERASE TYPE 11 DOMAIN-CONTAINING PROTEIN"/>
    <property type="match status" value="1"/>
</dbReference>